<organism evidence="2 3">
    <name type="scientific">Apodospora peruviana</name>
    <dbReference type="NCBI Taxonomy" id="516989"/>
    <lineage>
        <taxon>Eukaryota</taxon>
        <taxon>Fungi</taxon>
        <taxon>Dikarya</taxon>
        <taxon>Ascomycota</taxon>
        <taxon>Pezizomycotina</taxon>
        <taxon>Sordariomycetes</taxon>
        <taxon>Sordariomycetidae</taxon>
        <taxon>Sordariales</taxon>
        <taxon>Lasiosphaeriaceae</taxon>
        <taxon>Apodospora</taxon>
    </lineage>
</organism>
<evidence type="ECO:0000313" key="2">
    <source>
        <dbReference type="EMBL" id="KAK3330348.1"/>
    </source>
</evidence>
<feature type="compositionally biased region" description="Basic and acidic residues" evidence="1">
    <location>
        <begin position="13"/>
        <end position="31"/>
    </location>
</feature>
<feature type="compositionally biased region" description="Polar residues" evidence="1">
    <location>
        <begin position="611"/>
        <end position="621"/>
    </location>
</feature>
<sequence length="621" mass="71288">MSLLKPKHRSSNRHLDSSKHQPDSTVRETKVGHGSQNNPTEETSQFIQSWLTQARPHRHRPPDSKCDERPSDRHGERKRKRAGSPPDHPVSVSPENRRIVFRNYEKRPRHKTREDKYEYKQGPSQRRRPQEKRPKRSDGERELESHSKRSPVARNSRKHRSDTKKRAQRVSVSGYESKALGVSPSPDKRLSKPRKSRGKTTRDEKDNRELEEASKFFSRGASEENSSYQIKYRSKTRPKRHSPSRSWKRGASIDVLDELKQKFRHIDSQQPENTHSHTNDDDTHFRSKSTSYFTWSTSKGIRNGDGGPNSSSSGPRERPTRPRQVRESGLTKSRENHERETRAITTRGNYVDSGSQTYFEARPDHTIQSPPEMQQQSGGRALEFRDSQQVNDQKPVLDDRYMRLNKIRASEVWPRSTAEAELRQRYQALPQNEPRFSDGGGRGNFELLTKRLLDHTPGLSSVDIRGFPRTASSDLRPTFEGPPYATTQRPFTPGNYGAIPIEVAQESLDVYTIPRSQSVIQHTTEPLAAYRLDQEANSFYRDPPAQFPPDIGRNSMPGMPDWHGGRTDQETFANQKPILHSGRFTYGDYDPPIEATGRRPRESPSHAAQEAISSWSVRNSQ</sequence>
<feature type="compositionally biased region" description="Basic and acidic residues" evidence="1">
    <location>
        <begin position="61"/>
        <end position="75"/>
    </location>
</feature>
<feature type="compositionally biased region" description="Basic residues" evidence="1">
    <location>
        <begin position="232"/>
        <end position="248"/>
    </location>
</feature>
<feature type="compositionally biased region" description="Basic and acidic residues" evidence="1">
    <location>
        <begin position="332"/>
        <end position="342"/>
    </location>
</feature>
<keyword evidence="3" id="KW-1185">Reference proteome</keyword>
<feature type="compositionally biased region" description="Basic residues" evidence="1">
    <location>
        <begin position="1"/>
        <end position="12"/>
    </location>
</feature>
<dbReference type="AlphaFoldDB" id="A0AAE0MG06"/>
<feature type="compositionally biased region" description="Basic and acidic residues" evidence="1">
    <location>
        <begin position="257"/>
        <end position="267"/>
    </location>
</feature>
<evidence type="ECO:0000313" key="3">
    <source>
        <dbReference type="Proteomes" id="UP001283341"/>
    </source>
</evidence>
<feature type="compositionally biased region" description="Basic and acidic residues" evidence="1">
    <location>
        <begin position="274"/>
        <end position="285"/>
    </location>
</feature>
<protein>
    <submittedName>
        <fullName evidence="2">Uncharacterized protein</fullName>
    </submittedName>
</protein>
<feature type="compositionally biased region" description="Basic and acidic residues" evidence="1">
    <location>
        <begin position="315"/>
        <end position="326"/>
    </location>
</feature>
<feature type="region of interest" description="Disordered" evidence="1">
    <location>
        <begin position="1"/>
        <end position="392"/>
    </location>
</feature>
<feature type="region of interest" description="Disordered" evidence="1">
    <location>
        <begin position="581"/>
        <end position="621"/>
    </location>
</feature>
<feature type="compositionally biased region" description="Basic residues" evidence="1">
    <location>
        <begin position="125"/>
        <end position="135"/>
    </location>
</feature>
<feature type="compositionally biased region" description="Basic and acidic residues" evidence="1">
    <location>
        <begin position="200"/>
        <end position="214"/>
    </location>
</feature>
<feature type="compositionally biased region" description="Polar residues" evidence="1">
    <location>
        <begin position="288"/>
        <end position="300"/>
    </location>
</feature>
<reference evidence="2" key="1">
    <citation type="journal article" date="2023" name="Mol. Phylogenet. Evol.">
        <title>Genome-scale phylogeny and comparative genomics of the fungal order Sordariales.</title>
        <authorList>
            <person name="Hensen N."/>
            <person name="Bonometti L."/>
            <person name="Westerberg I."/>
            <person name="Brannstrom I.O."/>
            <person name="Guillou S."/>
            <person name="Cros-Aarteil S."/>
            <person name="Calhoun S."/>
            <person name="Haridas S."/>
            <person name="Kuo A."/>
            <person name="Mondo S."/>
            <person name="Pangilinan J."/>
            <person name="Riley R."/>
            <person name="LaButti K."/>
            <person name="Andreopoulos B."/>
            <person name="Lipzen A."/>
            <person name="Chen C."/>
            <person name="Yan M."/>
            <person name="Daum C."/>
            <person name="Ng V."/>
            <person name="Clum A."/>
            <person name="Steindorff A."/>
            <person name="Ohm R.A."/>
            <person name="Martin F."/>
            <person name="Silar P."/>
            <person name="Natvig D.O."/>
            <person name="Lalanne C."/>
            <person name="Gautier V."/>
            <person name="Ament-Velasquez S.L."/>
            <person name="Kruys A."/>
            <person name="Hutchinson M.I."/>
            <person name="Powell A.J."/>
            <person name="Barry K."/>
            <person name="Miller A.N."/>
            <person name="Grigoriev I.V."/>
            <person name="Debuchy R."/>
            <person name="Gladieux P."/>
            <person name="Hiltunen Thoren M."/>
            <person name="Johannesson H."/>
        </authorList>
    </citation>
    <scope>NUCLEOTIDE SEQUENCE</scope>
    <source>
        <strain evidence="2">CBS 118394</strain>
    </source>
</reference>
<accession>A0AAE0MG06</accession>
<comment type="caution">
    <text evidence="2">The sequence shown here is derived from an EMBL/GenBank/DDBJ whole genome shotgun (WGS) entry which is preliminary data.</text>
</comment>
<reference evidence="2" key="2">
    <citation type="submission" date="2023-06" db="EMBL/GenBank/DDBJ databases">
        <authorList>
            <consortium name="Lawrence Berkeley National Laboratory"/>
            <person name="Haridas S."/>
            <person name="Hensen N."/>
            <person name="Bonometti L."/>
            <person name="Westerberg I."/>
            <person name="Brannstrom I.O."/>
            <person name="Guillou S."/>
            <person name="Cros-Aarteil S."/>
            <person name="Calhoun S."/>
            <person name="Kuo A."/>
            <person name="Mondo S."/>
            <person name="Pangilinan J."/>
            <person name="Riley R."/>
            <person name="Labutti K."/>
            <person name="Andreopoulos B."/>
            <person name="Lipzen A."/>
            <person name="Chen C."/>
            <person name="Yanf M."/>
            <person name="Daum C."/>
            <person name="Ng V."/>
            <person name="Clum A."/>
            <person name="Steindorff A."/>
            <person name="Ohm R."/>
            <person name="Martin F."/>
            <person name="Silar P."/>
            <person name="Natvig D."/>
            <person name="Lalanne C."/>
            <person name="Gautier V."/>
            <person name="Ament-Velasquez S.L."/>
            <person name="Kruys A."/>
            <person name="Hutchinson M.I."/>
            <person name="Powell A.J."/>
            <person name="Barry K."/>
            <person name="Miller A.N."/>
            <person name="Grigoriev I.V."/>
            <person name="Debuchy R."/>
            <person name="Gladieux P."/>
            <person name="Thoren M.H."/>
            <person name="Johannesson H."/>
        </authorList>
    </citation>
    <scope>NUCLEOTIDE SEQUENCE</scope>
    <source>
        <strain evidence="2">CBS 118394</strain>
    </source>
</reference>
<name>A0AAE0MG06_9PEZI</name>
<gene>
    <name evidence="2" type="ORF">B0H66DRAFT_527704</name>
</gene>
<feature type="compositionally biased region" description="Basic residues" evidence="1">
    <location>
        <begin position="148"/>
        <end position="168"/>
    </location>
</feature>
<feature type="compositionally biased region" description="Basic and acidic residues" evidence="1">
    <location>
        <begin position="136"/>
        <end position="147"/>
    </location>
</feature>
<feature type="compositionally biased region" description="Basic and acidic residues" evidence="1">
    <location>
        <begin position="95"/>
        <end position="119"/>
    </location>
</feature>
<dbReference type="EMBL" id="JAUEDM010000001">
    <property type="protein sequence ID" value="KAK3330348.1"/>
    <property type="molecule type" value="Genomic_DNA"/>
</dbReference>
<feature type="compositionally biased region" description="Polar residues" evidence="1">
    <location>
        <begin position="366"/>
        <end position="378"/>
    </location>
</feature>
<dbReference type="Proteomes" id="UP001283341">
    <property type="component" value="Unassembled WGS sequence"/>
</dbReference>
<feature type="compositionally biased region" description="Polar residues" evidence="1">
    <location>
        <begin position="34"/>
        <end position="52"/>
    </location>
</feature>
<proteinExistence type="predicted"/>
<feature type="compositionally biased region" description="Polar residues" evidence="1">
    <location>
        <begin position="343"/>
        <end position="358"/>
    </location>
</feature>
<feature type="region of interest" description="Disordered" evidence="1">
    <location>
        <begin position="473"/>
        <end position="492"/>
    </location>
</feature>
<evidence type="ECO:0000256" key="1">
    <source>
        <dbReference type="SAM" id="MobiDB-lite"/>
    </source>
</evidence>